<evidence type="ECO:0000256" key="3">
    <source>
        <dbReference type="PROSITE-ProRule" id="PRU00221"/>
    </source>
</evidence>
<feature type="repeat" description="WD" evidence="3">
    <location>
        <begin position="90"/>
        <end position="131"/>
    </location>
</feature>
<feature type="domain" description="KAP NTPase" evidence="7">
    <location>
        <begin position="914"/>
        <end position="1253"/>
    </location>
</feature>
<evidence type="ECO:0000256" key="1">
    <source>
        <dbReference type="ARBA" id="ARBA00022574"/>
    </source>
</evidence>
<evidence type="ECO:0000259" key="7">
    <source>
        <dbReference type="Pfam" id="PF07693"/>
    </source>
</evidence>
<feature type="coiled-coil region" evidence="4">
    <location>
        <begin position="939"/>
        <end position="966"/>
    </location>
</feature>
<evidence type="ECO:0000256" key="4">
    <source>
        <dbReference type="SAM" id="Coils"/>
    </source>
</evidence>
<dbReference type="InterPro" id="IPR011646">
    <property type="entry name" value="KAP_P-loop"/>
</dbReference>
<evidence type="ECO:0000313" key="9">
    <source>
        <dbReference type="Proteomes" id="UP000738376"/>
    </source>
</evidence>
<feature type="transmembrane region" description="Helical" evidence="6">
    <location>
        <begin position="814"/>
        <end position="831"/>
    </location>
</feature>
<evidence type="ECO:0000256" key="2">
    <source>
        <dbReference type="ARBA" id="ARBA00022737"/>
    </source>
</evidence>
<evidence type="ECO:0000256" key="5">
    <source>
        <dbReference type="SAM" id="MobiDB-lite"/>
    </source>
</evidence>
<name>A0ABX1LQ99_9CYAN</name>
<feature type="compositionally biased region" description="Basic and acidic residues" evidence="5">
    <location>
        <begin position="1135"/>
        <end position="1148"/>
    </location>
</feature>
<feature type="transmembrane region" description="Helical" evidence="6">
    <location>
        <begin position="543"/>
        <end position="567"/>
    </location>
</feature>
<feature type="repeat" description="WD" evidence="3">
    <location>
        <begin position="173"/>
        <end position="214"/>
    </location>
</feature>
<evidence type="ECO:0000256" key="6">
    <source>
        <dbReference type="SAM" id="Phobius"/>
    </source>
</evidence>
<dbReference type="Proteomes" id="UP000738376">
    <property type="component" value="Unassembled WGS sequence"/>
</dbReference>
<proteinExistence type="predicted"/>
<feature type="repeat" description="WD" evidence="3">
    <location>
        <begin position="254"/>
        <end position="288"/>
    </location>
</feature>
<dbReference type="InterPro" id="IPR011047">
    <property type="entry name" value="Quinoprotein_ADH-like_sf"/>
</dbReference>
<feature type="region of interest" description="Disordered" evidence="5">
    <location>
        <begin position="1125"/>
        <end position="1205"/>
    </location>
</feature>
<reference evidence="8 9" key="1">
    <citation type="submission" date="2020-03" db="EMBL/GenBank/DDBJ databases">
        <title>Draft Genome Sequence of 2-Methylisoborneol Producing Pseudanabaena yagii Strain GIHE-NHR1 Isolated from North Han River in South Korea.</title>
        <authorList>
            <person name="Jeong J."/>
        </authorList>
    </citation>
    <scope>NUCLEOTIDE SEQUENCE [LARGE SCALE GENOMIC DNA]</scope>
    <source>
        <strain evidence="8 9">GIHE-NHR1</strain>
    </source>
</reference>
<dbReference type="PROSITE" id="PS50082">
    <property type="entry name" value="WD_REPEATS_2"/>
    <property type="match status" value="6"/>
</dbReference>
<keyword evidence="1 3" id="KW-0853">WD repeat</keyword>
<evidence type="ECO:0000313" key="8">
    <source>
        <dbReference type="EMBL" id="NMF57285.1"/>
    </source>
</evidence>
<feature type="coiled-coil region" evidence="4">
    <location>
        <begin position="714"/>
        <end position="803"/>
    </location>
</feature>
<feature type="compositionally biased region" description="Polar residues" evidence="5">
    <location>
        <begin position="1180"/>
        <end position="1205"/>
    </location>
</feature>
<feature type="repeat" description="WD" evidence="3">
    <location>
        <begin position="213"/>
        <end position="247"/>
    </location>
</feature>
<protein>
    <recommendedName>
        <fullName evidence="7">KAP NTPase domain-containing protein</fullName>
    </recommendedName>
</protein>
<keyword evidence="4" id="KW-0175">Coiled coil</keyword>
<dbReference type="CDD" id="cd14686">
    <property type="entry name" value="bZIP"/>
    <property type="match status" value="1"/>
</dbReference>
<feature type="repeat" description="WD" evidence="3">
    <location>
        <begin position="295"/>
        <end position="336"/>
    </location>
</feature>
<sequence length="1398" mass="159733">MDAEFLSEVQPMQQQMQQEVQEMYFEEEAPDESDSVAEDIANPVIFARLESEVLSVAFSPDDGRKIIAGLKNGTLQLFNATSGKPIRKPFQGHESRVSSLAFSPDGKKIVSGSYDQTLRLWDLQGSQDEKFFIRQEENYVNSVAFSPDGKKIVSGSIANTLLLWDLEGNHNSFQGHEQAVYSVAFSPDGKKIVSGSIDKTLRLWDLNGNHNIFRGHESTVNSVAFSPDGKMIVSGSNDKTLRLWDLNGKTHNIFRGHESTVNSVAFSPDGKTIISGSNDETLHLWDLNGKIHNTFRGHEDRVSSVAFSPDGKTIISGSNDKTIRLWTLDGNPLLNLADRSRQIEIPQGVANDSAQGEDCLNVQDEIEAMATVLMLRSLQPPMAVGILGSWGSGKSFGMYLIQQRIEAIRKQKLTRLQAWGDTNFPDDTQIMSPYVGHIYQISFNAWTYAKSDLWASLMQEIFYELNRQITLERQIGIFLSSSTAYQENKKEKPESSSLEKSSPTRNIDRLIYNPFKKINKTIQTSIERSQTALAIFSQQILNFWLVQFILHIITFVLIILFLIYALFVDLFHLASKIGNPPSPFIIWLSKQFRAYYSPNNLKKSYDSWNERIESVIEHLLFLLLDSFPKRLKDSKKNLEIVKQSKNPKPATNPDPETDPYQQKKFEQTLLNGGDFWRVLYLTNDEERRAFIESNDRLKKFKDWKDPTSNSNYLWNTLDKSKQEEQQRLKQQEQELQKKEQELQRQLKSAEAEVKQQLNHRKATALWTPIVKAIARLLFSKEEIEKYKNEIEKLAEAGKTTNETIALIKKVVTSWQGLIALFLMTLLIVLTLDPATRTAIFTATQNLLEQTGLASLFDRIIPTEAKNNFTELSHIIRDWFANFPQWIESIRTQIPSGVQIITAIVAAVTTLIPILKTLNNYLNSVQKEQAKIQSDREFLLKQKQSDSESLVKEVAQLKLQVAEQKQRVGLTANYASLMDFVSDRLQVDDYGKRLGLMQQVKQDLAALSDRLTDWQHNREELKKFFPRGPARVVLYIDDLDRCPPDRVVEVLESVQLLLNTKLFIVVLGIDDRYIARALEQVYEGVLKRGGKPSGLDYLEKIIQIPYRMRPISSSQIDSYLRAQTKIAKPQAPSTPVEKDDIPTKIKPQEETQEAIAPLSDLSVQTSEVMEPEASAIDTPESLENPQSIPTQTTQASTIQTPQAPTFTDETTFLETIAQTIEFEESEFQLLVNCCKHVDITPRTAKRLINIYKILQIIWSTRSQKGAKAPTDQDKRIVMSFLALSGRYPTYMRNLFEEIDLLFEEMISIDLLFEEMISEESPLEIYLEELLEPIKPTAKERDRYAQREWRKFTNDIKRMLEPDQAHPTKIKVDREIFNLMLSFCFVGDIGYDPDDFESKV</sequence>
<dbReference type="CDD" id="cd00200">
    <property type="entry name" value="WD40"/>
    <property type="match status" value="1"/>
</dbReference>
<keyword evidence="6" id="KW-0472">Membrane</keyword>
<dbReference type="PANTHER" id="PTHR22847">
    <property type="entry name" value="WD40 REPEAT PROTEIN"/>
    <property type="match status" value="1"/>
</dbReference>
<feature type="domain" description="KAP NTPase" evidence="7">
    <location>
        <begin position="365"/>
        <end position="489"/>
    </location>
</feature>
<dbReference type="PROSITE" id="PS50294">
    <property type="entry name" value="WD_REPEATS_REGION"/>
    <property type="match status" value="6"/>
</dbReference>
<keyword evidence="6" id="KW-1133">Transmembrane helix</keyword>
<feature type="region of interest" description="Disordered" evidence="5">
    <location>
        <begin position="641"/>
        <end position="660"/>
    </location>
</feature>
<dbReference type="SUPFAM" id="SSF50998">
    <property type="entry name" value="Quinoprotein alcohol dehydrogenase-like"/>
    <property type="match status" value="1"/>
</dbReference>
<dbReference type="PRINTS" id="PR00320">
    <property type="entry name" value="GPROTEINBRPT"/>
</dbReference>
<dbReference type="PANTHER" id="PTHR22847:SF637">
    <property type="entry name" value="WD REPEAT DOMAIN 5B"/>
    <property type="match status" value="1"/>
</dbReference>
<dbReference type="EMBL" id="JAAVJL010000001">
    <property type="protein sequence ID" value="NMF57285.1"/>
    <property type="molecule type" value="Genomic_DNA"/>
</dbReference>
<keyword evidence="2" id="KW-0677">Repeat</keyword>
<dbReference type="PROSITE" id="PS00678">
    <property type="entry name" value="WD_REPEATS_1"/>
    <property type="match status" value="4"/>
</dbReference>
<organism evidence="8 9">
    <name type="scientific">Pseudanabaena yagii GIHE-NHR1</name>
    <dbReference type="NCBI Taxonomy" id="2722753"/>
    <lineage>
        <taxon>Bacteria</taxon>
        <taxon>Bacillati</taxon>
        <taxon>Cyanobacteriota</taxon>
        <taxon>Cyanophyceae</taxon>
        <taxon>Pseudanabaenales</taxon>
        <taxon>Pseudanabaenaceae</taxon>
        <taxon>Pseudanabaena</taxon>
        <taxon>Pseudanabaena yagii</taxon>
    </lineage>
</organism>
<dbReference type="Pfam" id="PF07693">
    <property type="entry name" value="KAP_NTPase"/>
    <property type="match status" value="2"/>
</dbReference>
<gene>
    <name evidence="8" type="ORF">HC246_04430</name>
</gene>
<keyword evidence="9" id="KW-1185">Reference proteome</keyword>
<keyword evidence="6" id="KW-0812">Transmembrane</keyword>
<feature type="repeat" description="WD" evidence="3">
    <location>
        <begin position="133"/>
        <end position="174"/>
    </location>
</feature>
<accession>A0ABX1LQ99</accession>
<dbReference type="SMART" id="SM00320">
    <property type="entry name" value="WD40"/>
    <property type="match status" value="7"/>
</dbReference>
<dbReference type="RefSeq" id="WP_169362340.1">
    <property type="nucleotide sequence ID" value="NZ_JAAVJL010000001.1"/>
</dbReference>
<dbReference type="InterPro" id="IPR015943">
    <property type="entry name" value="WD40/YVTN_repeat-like_dom_sf"/>
</dbReference>
<dbReference type="InterPro" id="IPR001680">
    <property type="entry name" value="WD40_rpt"/>
</dbReference>
<dbReference type="InterPro" id="IPR019775">
    <property type="entry name" value="WD40_repeat_CS"/>
</dbReference>
<dbReference type="Pfam" id="PF00400">
    <property type="entry name" value="WD40"/>
    <property type="match status" value="6"/>
</dbReference>
<dbReference type="Gene3D" id="2.130.10.10">
    <property type="entry name" value="YVTN repeat-like/Quinoprotein amine dehydrogenase"/>
    <property type="match status" value="3"/>
</dbReference>
<dbReference type="InterPro" id="IPR020472">
    <property type="entry name" value="WD40_PAC1"/>
</dbReference>
<comment type="caution">
    <text evidence="8">The sequence shown here is derived from an EMBL/GenBank/DDBJ whole genome shotgun (WGS) entry which is preliminary data.</text>
</comment>